<feature type="compositionally biased region" description="Low complexity" evidence="1">
    <location>
        <begin position="188"/>
        <end position="199"/>
    </location>
</feature>
<dbReference type="EMBL" id="QZAN01000081">
    <property type="protein sequence ID" value="THW59211.1"/>
    <property type="molecule type" value="Genomic_DNA"/>
</dbReference>
<reference evidence="3 4" key="1">
    <citation type="submission" date="2018-10" db="EMBL/GenBank/DDBJ databases">
        <title>Fifty Aureobasidium pullulans genomes reveal a recombining polyextremotolerant generalist.</title>
        <authorList>
            <person name="Gostincar C."/>
            <person name="Turk M."/>
            <person name="Zajc J."/>
            <person name="Gunde-Cimerman N."/>
        </authorList>
    </citation>
    <scope>NUCLEOTIDE SEQUENCE [LARGE SCALE GENOMIC DNA]</scope>
    <source>
        <strain evidence="3 4">EXF-10751</strain>
    </source>
</reference>
<dbReference type="Proteomes" id="UP000310421">
    <property type="component" value="Unassembled WGS sequence"/>
</dbReference>
<keyword evidence="2" id="KW-0812">Transmembrane</keyword>
<evidence type="ECO:0000313" key="3">
    <source>
        <dbReference type="EMBL" id="THW59211.1"/>
    </source>
</evidence>
<feature type="transmembrane region" description="Helical" evidence="2">
    <location>
        <begin position="262"/>
        <end position="283"/>
    </location>
</feature>
<feature type="compositionally biased region" description="Basic residues" evidence="1">
    <location>
        <begin position="200"/>
        <end position="213"/>
    </location>
</feature>
<feature type="compositionally biased region" description="Polar residues" evidence="1">
    <location>
        <begin position="228"/>
        <end position="238"/>
    </location>
</feature>
<evidence type="ECO:0000256" key="2">
    <source>
        <dbReference type="SAM" id="Phobius"/>
    </source>
</evidence>
<protein>
    <submittedName>
        <fullName evidence="3">Uncharacterized protein</fullName>
    </submittedName>
</protein>
<evidence type="ECO:0000313" key="4">
    <source>
        <dbReference type="Proteomes" id="UP000310421"/>
    </source>
</evidence>
<dbReference type="AlphaFoldDB" id="A0A4S8Z1H4"/>
<comment type="caution">
    <text evidence="3">The sequence shown here is derived from an EMBL/GenBank/DDBJ whole genome shotgun (WGS) entry which is preliminary data.</text>
</comment>
<name>A0A4S8Z1H4_AURPU</name>
<keyword evidence="2" id="KW-1133">Transmembrane helix</keyword>
<proteinExistence type="predicted"/>
<keyword evidence="2" id="KW-0472">Membrane</keyword>
<feature type="transmembrane region" description="Helical" evidence="2">
    <location>
        <begin position="12"/>
        <end position="31"/>
    </location>
</feature>
<gene>
    <name evidence="3" type="ORF">D6D20_06653</name>
</gene>
<sequence length="287" mass="31950">MDTVFVDHGFQVLLVYHPPFILYFLCFRYLIPSKTILNLVPSSQILNHQQQASRETPVLNQPQQLQPPSFFSHSLLCPAYSLLSLSASVPTSIQLSAQTRVMSPTAKAANNGHHCPKAHGRDGNCRPWQGGGSKPQHCVAHQKVCPLHHEKHLKTEPCPTCEKVLKFTGSRPPPVEHQPRDYRPSNPPSNQRRPSQPRNRGAKRSAGSRHGRGGNKGGNGQSKDAQKPTRSQDQSPTDPNIIRDLTATPDLQTWSDFFTRPLSIALSLSFVLVVAVVIGFMSWTRRR</sequence>
<accession>A0A4S8Z1H4</accession>
<organism evidence="3 4">
    <name type="scientific">Aureobasidium pullulans</name>
    <name type="common">Black yeast</name>
    <name type="synonym">Pullularia pullulans</name>
    <dbReference type="NCBI Taxonomy" id="5580"/>
    <lineage>
        <taxon>Eukaryota</taxon>
        <taxon>Fungi</taxon>
        <taxon>Dikarya</taxon>
        <taxon>Ascomycota</taxon>
        <taxon>Pezizomycotina</taxon>
        <taxon>Dothideomycetes</taxon>
        <taxon>Dothideomycetidae</taxon>
        <taxon>Dothideales</taxon>
        <taxon>Saccotheciaceae</taxon>
        <taxon>Aureobasidium</taxon>
    </lineage>
</organism>
<evidence type="ECO:0000256" key="1">
    <source>
        <dbReference type="SAM" id="MobiDB-lite"/>
    </source>
</evidence>
<feature type="region of interest" description="Disordered" evidence="1">
    <location>
        <begin position="169"/>
        <end position="243"/>
    </location>
</feature>